<comment type="similarity">
    <text evidence="2 7">Belongs to the MgtC/SapB family.</text>
</comment>
<accession>A0A178YBS9</accession>
<keyword evidence="3" id="KW-1003">Cell membrane</keyword>
<dbReference type="InterPro" id="IPR049177">
    <property type="entry name" value="MgtC_SapB_SrpB_YhiD_N"/>
</dbReference>
<feature type="region of interest" description="Disordered" evidence="8">
    <location>
        <begin position="162"/>
        <end position="185"/>
    </location>
</feature>
<dbReference type="OrthoDB" id="9811198at2"/>
<evidence type="ECO:0000256" key="3">
    <source>
        <dbReference type="ARBA" id="ARBA00022475"/>
    </source>
</evidence>
<keyword evidence="7" id="KW-0997">Cell inner membrane</keyword>
<keyword evidence="6 7" id="KW-0472">Membrane</keyword>
<evidence type="ECO:0000313" key="10">
    <source>
        <dbReference type="EMBL" id="OAP44939.1"/>
    </source>
</evidence>
<evidence type="ECO:0000259" key="9">
    <source>
        <dbReference type="Pfam" id="PF02308"/>
    </source>
</evidence>
<dbReference type="RefSeq" id="WP_066875240.1">
    <property type="nucleotide sequence ID" value="NZ_LNQB01000073.1"/>
</dbReference>
<evidence type="ECO:0000256" key="8">
    <source>
        <dbReference type="SAM" id="MobiDB-lite"/>
    </source>
</evidence>
<dbReference type="GO" id="GO:0005886">
    <property type="term" value="C:plasma membrane"/>
    <property type="evidence" value="ECO:0007669"/>
    <property type="project" value="UniProtKB-SubCell"/>
</dbReference>
<dbReference type="STRING" id="36856.ATB98_19050"/>
<protein>
    <recommendedName>
        <fullName evidence="7">Protein MgtC</fullName>
    </recommendedName>
</protein>
<keyword evidence="4 7" id="KW-0812">Transmembrane</keyword>
<feature type="transmembrane region" description="Helical" evidence="7">
    <location>
        <begin position="46"/>
        <end position="64"/>
    </location>
</feature>
<evidence type="ECO:0000256" key="5">
    <source>
        <dbReference type="ARBA" id="ARBA00022989"/>
    </source>
</evidence>
<feature type="transmembrane region" description="Helical" evidence="7">
    <location>
        <begin position="114"/>
        <end position="133"/>
    </location>
</feature>
<dbReference type="EMBL" id="LNQB01000073">
    <property type="protein sequence ID" value="OAP44939.1"/>
    <property type="molecule type" value="Genomic_DNA"/>
</dbReference>
<comment type="subcellular location">
    <subcellularLocation>
        <location evidence="7">Cell inner membrane</location>
        <topology evidence="7">Multi-pass membrane protein</topology>
    </subcellularLocation>
    <subcellularLocation>
        <location evidence="1">Cell membrane</location>
        <topology evidence="1">Multi-pass membrane protein</topology>
    </subcellularLocation>
</comment>
<name>A0A178YBS9_SINSA</name>
<sequence>MNEIVADILVATHTPYTVIFARFCGAILLGALIGIEREKRQRPAGLRTHILVCLASAIFAVIAIESVHKVSLSGPEVRIDPIRVVEAVTAGVAFLAAGMIVFSRGEVKGLTTGAGMWLAGAVGLSIGFGFWPIAIFATLASLAVLFILGRLEVALLWKSPEGSHQEEALKRREDNSARRGEAKQG</sequence>
<keyword evidence="5 7" id="KW-1133">Transmembrane helix</keyword>
<dbReference type="InterPro" id="IPR003416">
    <property type="entry name" value="MgtC/SapB/SrpB/YhiD_fam"/>
</dbReference>
<dbReference type="PRINTS" id="PR01837">
    <property type="entry name" value="MGTCSAPBPROT"/>
</dbReference>
<evidence type="ECO:0000256" key="4">
    <source>
        <dbReference type="ARBA" id="ARBA00022692"/>
    </source>
</evidence>
<evidence type="ECO:0000256" key="6">
    <source>
        <dbReference type="ARBA" id="ARBA00023136"/>
    </source>
</evidence>
<gene>
    <name evidence="10" type="ORF">ATB98_19050</name>
</gene>
<evidence type="ECO:0000313" key="11">
    <source>
        <dbReference type="Proteomes" id="UP000078507"/>
    </source>
</evidence>
<evidence type="ECO:0000256" key="7">
    <source>
        <dbReference type="RuleBase" id="RU365041"/>
    </source>
</evidence>
<dbReference type="AlphaFoldDB" id="A0A178YBS9"/>
<dbReference type="Pfam" id="PF02308">
    <property type="entry name" value="MgtC"/>
    <property type="match status" value="1"/>
</dbReference>
<dbReference type="Proteomes" id="UP000078507">
    <property type="component" value="Unassembled WGS sequence"/>
</dbReference>
<organism evidence="10 11">
    <name type="scientific">Sinorhizobium saheli</name>
    <dbReference type="NCBI Taxonomy" id="36856"/>
    <lineage>
        <taxon>Bacteria</taxon>
        <taxon>Pseudomonadati</taxon>
        <taxon>Pseudomonadota</taxon>
        <taxon>Alphaproteobacteria</taxon>
        <taxon>Hyphomicrobiales</taxon>
        <taxon>Rhizobiaceae</taxon>
        <taxon>Sinorhizobium/Ensifer group</taxon>
        <taxon>Sinorhizobium</taxon>
    </lineage>
</organism>
<feature type="transmembrane region" description="Helical" evidence="7">
    <location>
        <begin position="16"/>
        <end position="34"/>
    </location>
</feature>
<feature type="domain" description="MgtC/SapB/SrpB/YhiD N-terminal" evidence="9">
    <location>
        <begin position="25"/>
        <end position="152"/>
    </location>
</feature>
<feature type="transmembrane region" description="Helical" evidence="7">
    <location>
        <begin position="84"/>
        <end position="102"/>
    </location>
</feature>
<dbReference type="PANTHER" id="PTHR33778">
    <property type="entry name" value="PROTEIN MGTC"/>
    <property type="match status" value="1"/>
</dbReference>
<evidence type="ECO:0000256" key="1">
    <source>
        <dbReference type="ARBA" id="ARBA00004651"/>
    </source>
</evidence>
<evidence type="ECO:0000256" key="2">
    <source>
        <dbReference type="ARBA" id="ARBA00009298"/>
    </source>
</evidence>
<dbReference type="PANTHER" id="PTHR33778:SF1">
    <property type="entry name" value="MAGNESIUM TRANSPORTER YHID-RELATED"/>
    <property type="match status" value="1"/>
</dbReference>
<proteinExistence type="inferred from homology"/>
<reference evidence="10 11" key="1">
    <citation type="submission" date="2015-11" db="EMBL/GenBank/DDBJ databases">
        <title>Ensifer anhuiense sp. nov., an effective nitrogen fixation bacterium with Glycine soja.</title>
        <authorList>
            <person name="Yan H."/>
            <person name="Chen W."/>
        </authorList>
    </citation>
    <scope>NUCLEOTIDE SEQUENCE [LARGE SCALE GENOMIC DNA]</scope>
    <source>
        <strain evidence="10 11">LMG 7837</strain>
    </source>
</reference>
<keyword evidence="11" id="KW-1185">Reference proteome</keyword>
<comment type="caution">
    <text evidence="10">The sequence shown here is derived from an EMBL/GenBank/DDBJ whole genome shotgun (WGS) entry which is preliminary data.</text>
</comment>